<proteinExistence type="predicted"/>
<feature type="transmembrane region" description="Helical" evidence="8">
    <location>
        <begin position="47"/>
        <end position="66"/>
    </location>
</feature>
<keyword evidence="10" id="KW-1185">Reference proteome</keyword>
<feature type="transmembrane region" description="Helical" evidence="8">
    <location>
        <begin position="286"/>
        <end position="305"/>
    </location>
</feature>
<name>A0A7G9FZU5_9FIRM</name>
<evidence type="ECO:0000256" key="5">
    <source>
        <dbReference type="ARBA" id="ARBA00022989"/>
    </source>
</evidence>
<evidence type="ECO:0000313" key="9">
    <source>
        <dbReference type="EMBL" id="QNM04077.1"/>
    </source>
</evidence>
<reference evidence="9 10" key="1">
    <citation type="submission" date="2020-08" db="EMBL/GenBank/DDBJ databases">
        <authorList>
            <person name="Liu C."/>
            <person name="Sun Q."/>
        </authorList>
    </citation>
    <scope>NUCLEOTIDE SEQUENCE [LARGE SCALE GENOMIC DNA]</scope>
    <source>
        <strain evidence="9 10">NSJ-8</strain>
    </source>
</reference>
<organism evidence="9 10">
    <name type="scientific">Simiaoa sunii</name>
    <dbReference type="NCBI Taxonomy" id="2763672"/>
    <lineage>
        <taxon>Bacteria</taxon>
        <taxon>Bacillati</taxon>
        <taxon>Bacillota</taxon>
        <taxon>Clostridia</taxon>
        <taxon>Lachnospirales</taxon>
        <taxon>Lachnospiraceae</taxon>
        <taxon>Simiaoa</taxon>
    </lineage>
</organism>
<protein>
    <submittedName>
        <fullName evidence="9">Trk family potassium uptake protein</fullName>
    </submittedName>
</protein>
<evidence type="ECO:0000256" key="7">
    <source>
        <dbReference type="ARBA" id="ARBA00023136"/>
    </source>
</evidence>
<feature type="transmembrane region" description="Helical" evidence="8">
    <location>
        <begin position="351"/>
        <end position="372"/>
    </location>
</feature>
<evidence type="ECO:0000256" key="4">
    <source>
        <dbReference type="ARBA" id="ARBA00022692"/>
    </source>
</evidence>
<feature type="transmembrane region" description="Helical" evidence="8">
    <location>
        <begin position="132"/>
        <end position="153"/>
    </location>
</feature>
<keyword evidence="5 8" id="KW-1133">Transmembrane helix</keyword>
<keyword evidence="7 8" id="KW-0472">Membrane</keyword>
<feature type="transmembrane region" description="Helical" evidence="8">
    <location>
        <begin position="407"/>
        <end position="428"/>
    </location>
</feature>
<comment type="subcellular location">
    <subcellularLocation>
        <location evidence="1">Cell membrane</location>
        <topology evidence="1">Multi-pass membrane protein</topology>
    </subcellularLocation>
</comment>
<dbReference type="PANTHER" id="PTHR32024:SF1">
    <property type="entry name" value="KTR SYSTEM POTASSIUM UPTAKE PROTEIN B"/>
    <property type="match status" value="1"/>
</dbReference>
<feature type="transmembrane region" description="Helical" evidence="8">
    <location>
        <begin position="197"/>
        <end position="215"/>
    </location>
</feature>
<dbReference type="Pfam" id="PF02386">
    <property type="entry name" value="TrkH"/>
    <property type="match status" value="1"/>
</dbReference>
<dbReference type="KEGG" id="ssun:H9Q77_02855"/>
<feature type="transmembrane region" description="Helical" evidence="8">
    <location>
        <begin position="236"/>
        <end position="255"/>
    </location>
</feature>
<keyword evidence="4 8" id="KW-0812">Transmembrane</keyword>
<evidence type="ECO:0000313" key="10">
    <source>
        <dbReference type="Proteomes" id="UP000515981"/>
    </source>
</evidence>
<feature type="transmembrane region" description="Helical" evidence="8">
    <location>
        <begin position="12"/>
        <end position="35"/>
    </location>
</feature>
<dbReference type="GO" id="GO:0008324">
    <property type="term" value="F:monoatomic cation transmembrane transporter activity"/>
    <property type="evidence" value="ECO:0007669"/>
    <property type="project" value="InterPro"/>
</dbReference>
<gene>
    <name evidence="9" type="ORF">H9Q77_02855</name>
</gene>
<evidence type="ECO:0000256" key="6">
    <source>
        <dbReference type="ARBA" id="ARBA00023065"/>
    </source>
</evidence>
<feature type="transmembrane region" description="Helical" evidence="8">
    <location>
        <begin position="78"/>
        <end position="101"/>
    </location>
</feature>
<dbReference type="PANTHER" id="PTHR32024">
    <property type="entry name" value="TRK SYSTEM POTASSIUM UPTAKE PROTEIN TRKG-RELATED"/>
    <property type="match status" value="1"/>
</dbReference>
<dbReference type="GO" id="GO:0005886">
    <property type="term" value="C:plasma membrane"/>
    <property type="evidence" value="ECO:0007669"/>
    <property type="project" value="UniProtKB-SubCell"/>
</dbReference>
<dbReference type="EMBL" id="CP060633">
    <property type="protein sequence ID" value="QNM04077.1"/>
    <property type="molecule type" value="Genomic_DNA"/>
</dbReference>
<evidence type="ECO:0000256" key="3">
    <source>
        <dbReference type="ARBA" id="ARBA00022475"/>
    </source>
</evidence>
<keyword evidence="6" id="KW-0406">Ion transport</keyword>
<evidence type="ECO:0000256" key="8">
    <source>
        <dbReference type="SAM" id="Phobius"/>
    </source>
</evidence>
<dbReference type="GO" id="GO:0030001">
    <property type="term" value="P:metal ion transport"/>
    <property type="evidence" value="ECO:0007669"/>
    <property type="project" value="UniProtKB-ARBA"/>
</dbReference>
<dbReference type="Proteomes" id="UP000515981">
    <property type="component" value="Chromosome"/>
</dbReference>
<keyword evidence="2" id="KW-0813">Transport</keyword>
<dbReference type="RefSeq" id="WP_118547334.1">
    <property type="nucleotide sequence ID" value="NZ_CP060633.1"/>
</dbReference>
<evidence type="ECO:0000256" key="1">
    <source>
        <dbReference type="ARBA" id="ARBA00004651"/>
    </source>
</evidence>
<sequence>MSEEMVCRKHRLSSFQIIILGFAGVILLGALLLMLPLSTTARCVTPFHEALFTATSAVCVTGLVVQDTGSYWSVFGKAVILTLIQIGGLGVVTVAASFALLSGRRISLMQRSTMQDAISAPKVGGIVRLTRFILRGTFLIELIGALAMLPVFCRDYGWHGIWMAVFHSISAFCNAGFDILGTNNNLYPSLTGYVQNPVINITVMLLIITGGIGFLTWDDICENKLHFHRYRMQSKVILVTTLTLIVLPALFFFFVDFDALPLGARVQAALFQSVTPRTAGFNTVDLPAMSGASLGVMILLMLIGGSPGSTAGGMKTTTLAVLLSNAAATFRQRDSAQFFGRRVDCSTVKTAATILTMYLALFFGGGVFISVYEDLPLSSCLYEAASAVGTVGLTLGITPQLHIPSQMVLIALMYLGRVGGLTLIYAAVSSKKTGSAKLPRESITIG</sequence>
<keyword evidence="3" id="KW-1003">Cell membrane</keyword>
<accession>A0A7G9FZU5</accession>
<evidence type="ECO:0000256" key="2">
    <source>
        <dbReference type="ARBA" id="ARBA00022448"/>
    </source>
</evidence>
<dbReference type="InterPro" id="IPR003445">
    <property type="entry name" value="Cat_transpt"/>
</dbReference>
<dbReference type="AlphaFoldDB" id="A0A7G9FZU5"/>